<keyword evidence="1" id="KW-1133">Transmembrane helix</keyword>
<sequence length="125" mass="13460">MILRKTSGLLLKFFILFENLERSTSCLCHSPAVFSVGLFAAAAAFCSSVVAAAAFTELAGWFVVLMSILLYHWSCSVTASVTVFLIIRLLAYCFCYTVAGAFAGCCFAVQKMQSSIHSAAALCIF</sequence>
<accession>A0AAV6HR43</accession>
<keyword evidence="3" id="KW-1185">Reference proteome</keyword>
<organism evidence="2 3">
    <name type="scientific">Rhododendron griersonianum</name>
    <dbReference type="NCBI Taxonomy" id="479676"/>
    <lineage>
        <taxon>Eukaryota</taxon>
        <taxon>Viridiplantae</taxon>
        <taxon>Streptophyta</taxon>
        <taxon>Embryophyta</taxon>
        <taxon>Tracheophyta</taxon>
        <taxon>Spermatophyta</taxon>
        <taxon>Magnoliopsida</taxon>
        <taxon>eudicotyledons</taxon>
        <taxon>Gunneridae</taxon>
        <taxon>Pentapetalae</taxon>
        <taxon>asterids</taxon>
        <taxon>Ericales</taxon>
        <taxon>Ericaceae</taxon>
        <taxon>Ericoideae</taxon>
        <taxon>Rhodoreae</taxon>
        <taxon>Rhododendron</taxon>
    </lineage>
</organism>
<name>A0AAV6HR43_9ERIC</name>
<feature type="transmembrane region" description="Helical" evidence="1">
    <location>
        <begin position="32"/>
        <end position="55"/>
    </location>
</feature>
<gene>
    <name evidence="2" type="ORF">RHGRI_037136</name>
</gene>
<dbReference type="AlphaFoldDB" id="A0AAV6HR43"/>
<feature type="transmembrane region" description="Helical" evidence="1">
    <location>
        <begin position="89"/>
        <end position="109"/>
    </location>
</feature>
<dbReference type="EMBL" id="JACTNZ010000013">
    <property type="protein sequence ID" value="KAG5516318.1"/>
    <property type="molecule type" value="Genomic_DNA"/>
</dbReference>
<reference evidence="2 3" key="1">
    <citation type="submission" date="2020-08" db="EMBL/GenBank/DDBJ databases">
        <title>Plant Genome Project.</title>
        <authorList>
            <person name="Zhang R.-G."/>
        </authorList>
    </citation>
    <scope>NUCLEOTIDE SEQUENCE [LARGE SCALE GENOMIC DNA]</scope>
    <source>
        <strain evidence="2">WSP0</strain>
        <tissue evidence="2">Leaf</tissue>
    </source>
</reference>
<evidence type="ECO:0000313" key="2">
    <source>
        <dbReference type="EMBL" id="KAG5516318.1"/>
    </source>
</evidence>
<keyword evidence="1" id="KW-0812">Transmembrane</keyword>
<dbReference type="Proteomes" id="UP000823749">
    <property type="component" value="Chromosome 13"/>
</dbReference>
<protein>
    <submittedName>
        <fullName evidence="2">Uncharacterized protein</fullName>
    </submittedName>
</protein>
<comment type="caution">
    <text evidence="2">The sequence shown here is derived from an EMBL/GenBank/DDBJ whole genome shotgun (WGS) entry which is preliminary data.</text>
</comment>
<evidence type="ECO:0000313" key="3">
    <source>
        <dbReference type="Proteomes" id="UP000823749"/>
    </source>
</evidence>
<feature type="transmembrane region" description="Helical" evidence="1">
    <location>
        <begin position="62"/>
        <end position="83"/>
    </location>
</feature>
<proteinExistence type="predicted"/>
<keyword evidence="1" id="KW-0472">Membrane</keyword>
<evidence type="ECO:0000256" key="1">
    <source>
        <dbReference type="SAM" id="Phobius"/>
    </source>
</evidence>